<sequence length="41" mass="4471">MSCGEILDEAPASATLPPTEWPDVGHMVPTFPWEGTRPHLP</sequence>
<dbReference type="Proteomes" id="UP000324222">
    <property type="component" value="Unassembled WGS sequence"/>
</dbReference>
<proteinExistence type="predicted"/>
<accession>A0A5B7DSB2</accession>
<dbReference type="AlphaFoldDB" id="A0A5B7DSB2"/>
<reference evidence="2 3" key="1">
    <citation type="submission" date="2019-05" db="EMBL/GenBank/DDBJ databases">
        <title>Another draft genome of Portunus trituberculatus and its Hox gene families provides insights of decapod evolution.</title>
        <authorList>
            <person name="Jeong J.-H."/>
            <person name="Song I."/>
            <person name="Kim S."/>
            <person name="Choi T."/>
            <person name="Kim D."/>
            <person name="Ryu S."/>
            <person name="Kim W."/>
        </authorList>
    </citation>
    <scope>NUCLEOTIDE SEQUENCE [LARGE SCALE GENOMIC DNA]</scope>
    <source>
        <tissue evidence="2">Muscle</tissue>
    </source>
</reference>
<evidence type="ECO:0000256" key="1">
    <source>
        <dbReference type="SAM" id="MobiDB-lite"/>
    </source>
</evidence>
<keyword evidence="3" id="KW-1185">Reference proteome</keyword>
<dbReference type="EMBL" id="VSRR010001269">
    <property type="protein sequence ID" value="MPC23939.1"/>
    <property type="molecule type" value="Genomic_DNA"/>
</dbReference>
<protein>
    <submittedName>
        <fullName evidence="2">Uncharacterized protein</fullName>
    </submittedName>
</protein>
<name>A0A5B7DSB2_PORTR</name>
<feature type="region of interest" description="Disordered" evidence="1">
    <location>
        <begin position="1"/>
        <end position="41"/>
    </location>
</feature>
<evidence type="ECO:0000313" key="2">
    <source>
        <dbReference type="EMBL" id="MPC23939.1"/>
    </source>
</evidence>
<organism evidence="2 3">
    <name type="scientific">Portunus trituberculatus</name>
    <name type="common">Swimming crab</name>
    <name type="synonym">Neptunus trituberculatus</name>
    <dbReference type="NCBI Taxonomy" id="210409"/>
    <lineage>
        <taxon>Eukaryota</taxon>
        <taxon>Metazoa</taxon>
        <taxon>Ecdysozoa</taxon>
        <taxon>Arthropoda</taxon>
        <taxon>Crustacea</taxon>
        <taxon>Multicrustacea</taxon>
        <taxon>Malacostraca</taxon>
        <taxon>Eumalacostraca</taxon>
        <taxon>Eucarida</taxon>
        <taxon>Decapoda</taxon>
        <taxon>Pleocyemata</taxon>
        <taxon>Brachyura</taxon>
        <taxon>Eubrachyura</taxon>
        <taxon>Portunoidea</taxon>
        <taxon>Portunidae</taxon>
        <taxon>Portuninae</taxon>
        <taxon>Portunus</taxon>
    </lineage>
</organism>
<gene>
    <name evidence="2" type="ORF">E2C01_017008</name>
</gene>
<comment type="caution">
    <text evidence="2">The sequence shown here is derived from an EMBL/GenBank/DDBJ whole genome shotgun (WGS) entry which is preliminary data.</text>
</comment>
<evidence type="ECO:0000313" key="3">
    <source>
        <dbReference type="Proteomes" id="UP000324222"/>
    </source>
</evidence>